<keyword evidence="3" id="KW-1185">Reference proteome</keyword>
<organism evidence="2 3">
    <name type="scientific">Phakopsora pachyrhizi</name>
    <name type="common">Asian soybean rust disease fungus</name>
    <dbReference type="NCBI Taxonomy" id="170000"/>
    <lineage>
        <taxon>Eukaryota</taxon>
        <taxon>Fungi</taxon>
        <taxon>Dikarya</taxon>
        <taxon>Basidiomycota</taxon>
        <taxon>Pucciniomycotina</taxon>
        <taxon>Pucciniomycetes</taxon>
        <taxon>Pucciniales</taxon>
        <taxon>Phakopsoraceae</taxon>
        <taxon>Phakopsora</taxon>
    </lineage>
</organism>
<feature type="compositionally biased region" description="Basic and acidic residues" evidence="1">
    <location>
        <begin position="32"/>
        <end position="46"/>
    </location>
</feature>
<feature type="region of interest" description="Disordered" evidence="1">
    <location>
        <begin position="191"/>
        <end position="212"/>
    </location>
</feature>
<comment type="caution">
    <text evidence="2">The sequence shown here is derived from an EMBL/GenBank/DDBJ whole genome shotgun (WGS) entry which is preliminary data.</text>
</comment>
<gene>
    <name evidence="2" type="ORF">PPACK8108_LOCUS26298</name>
</gene>
<evidence type="ECO:0000313" key="2">
    <source>
        <dbReference type="EMBL" id="CAH7690831.1"/>
    </source>
</evidence>
<feature type="region of interest" description="Disordered" evidence="1">
    <location>
        <begin position="376"/>
        <end position="400"/>
    </location>
</feature>
<accession>A0AAV0BTY4</accession>
<dbReference type="EMBL" id="CALTRL010006412">
    <property type="protein sequence ID" value="CAH7690831.1"/>
    <property type="molecule type" value="Genomic_DNA"/>
</dbReference>
<proteinExistence type="predicted"/>
<dbReference type="Proteomes" id="UP001153365">
    <property type="component" value="Unassembled WGS sequence"/>
</dbReference>
<protein>
    <submittedName>
        <fullName evidence="2">Uncharacterized protein</fullName>
    </submittedName>
</protein>
<evidence type="ECO:0000313" key="3">
    <source>
        <dbReference type="Proteomes" id="UP001153365"/>
    </source>
</evidence>
<feature type="compositionally biased region" description="Basic and acidic residues" evidence="1">
    <location>
        <begin position="141"/>
        <end position="156"/>
    </location>
</feature>
<feature type="region of interest" description="Disordered" evidence="1">
    <location>
        <begin position="137"/>
        <end position="156"/>
    </location>
</feature>
<reference evidence="2" key="1">
    <citation type="submission" date="2022-06" db="EMBL/GenBank/DDBJ databases">
        <authorList>
            <consortium name="SYNGENTA / RWTH Aachen University"/>
        </authorList>
    </citation>
    <scope>NUCLEOTIDE SEQUENCE</scope>
</reference>
<feature type="region of interest" description="Disordered" evidence="1">
    <location>
        <begin position="20"/>
        <end position="62"/>
    </location>
</feature>
<name>A0AAV0BTY4_PHAPC</name>
<sequence length="400" mass="45665">MKIRNGSSLEKFEMRTVRQWDGNRGKRAWRGKRGDDGRGEQSDGIKPRSMNYSGRGRTVGGGDYKMMRYQNSKTQPAAGGRTIKFHSLNPTINSDLKLPVYGSIIKPIKTTYQKSDPKLLLPVKFVRATELTIKASQGMEEESRRQSEVKEMIRGKRSHGIDTELVESRSSSGVEIIYDDIPPTHRTVVCSPPSEKQIDQGLDYSTRDPSPTRSDLEIQELLSIQPNSSPLTVLDNVLTRMNLYDSLKDNEVTIQRPRKDLSTFLHYQSLFQLSQPVSDQQSNVIYPSTNTAMEHSSTAINSEPVYFINCEASVQHQSPLYQEISYQTNYLTSHVVGEEQLHPLENHDDEKEEEFIKVSSSIILKLHRLTCLTRQQIRPNNPRDQSEQMPEGVRRNKRKI</sequence>
<evidence type="ECO:0000256" key="1">
    <source>
        <dbReference type="SAM" id="MobiDB-lite"/>
    </source>
</evidence>
<dbReference type="AlphaFoldDB" id="A0AAV0BTY4"/>